<protein>
    <recommendedName>
        <fullName evidence="1">R13L1/DRL21-like LRR repeat region domain-containing protein</fullName>
    </recommendedName>
</protein>
<comment type="caution">
    <text evidence="2">The sequence shown here is derived from an EMBL/GenBank/DDBJ whole genome shotgun (WGS) entry which is preliminary data.</text>
</comment>
<dbReference type="Pfam" id="PF25019">
    <property type="entry name" value="LRR_R13L1-DRL21"/>
    <property type="match status" value="1"/>
</dbReference>
<accession>A0A445EGE2</accession>
<feature type="domain" description="R13L1/DRL21-like LRR repeat region" evidence="1">
    <location>
        <begin position="27"/>
        <end position="91"/>
    </location>
</feature>
<evidence type="ECO:0000313" key="2">
    <source>
        <dbReference type="EMBL" id="RYR74486.1"/>
    </source>
</evidence>
<evidence type="ECO:0000313" key="3">
    <source>
        <dbReference type="Proteomes" id="UP000289738"/>
    </source>
</evidence>
<keyword evidence="3" id="KW-1185">Reference proteome</keyword>
<dbReference type="STRING" id="3818.A0A445EGE2"/>
<proteinExistence type="predicted"/>
<dbReference type="Proteomes" id="UP000289738">
    <property type="component" value="Chromosome A02"/>
</dbReference>
<gene>
    <name evidence="2" type="ORF">Ahy_A02g009220</name>
</gene>
<dbReference type="InterPro" id="IPR056789">
    <property type="entry name" value="LRR_R13L1-DRL21"/>
</dbReference>
<sequence length="91" mass="10453">MHGGISKLKELQFSSDFVVERQENGTQELGELVNLRGTFEIKKLENVVEGKEARNARIIDKKHIDYLLLKWCSDDDMVSSTQTERDILDSL</sequence>
<dbReference type="AlphaFoldDB" id="A0A445EGE2"/>
<organism evidence="2 3">
    <name type="scientific">Arachis hypogaea</name>
    <name type="common">Peanut</name>
    <dbReference type="NCBI Taxonomy" id="3818"/>
    <lineage>
        <taxon>Eukaryota</taxon>
        <taxon>Viridiplantae</taxon>
        <taxon>Streptophyta</taxon>
        <taxon>Embryophyta</taxon>
        <taxon>Tracheophyta</taxon>
        <taxon>Spermatophyta</taxon>
        <taxon>Magnoliopsida</taxon>
        <taxon>eudicotyledons</taxon>
        <taxon>Gunneridae</taxon>
        <taxon>Pentapetalae</taxon>
        <taxon>rosids</taxon>
        <taxon>fabids</taxon>
        <taxon>Fabales</taxon>
        <taxon>Fabaceae</taxon>
        <taxon>Papilionoideae</taxon>
        <taxon>50 kb inversion clade</taxon>
        <taxon>dalbergioids sensu lato</taxon>
        <taxon>Dalbergieae</taxon>
        <taxon>Pterocarpus clade</taxon>
        <taxon>Arachis</taxon>
    </lineage>
</organism>
<evidence type="ECO:0000259" key="1">
    <source>
        <dbReference type="Pfam" id="PF25019"/>
    </source>
</evidence>
<name>A0A445EGE2_ARAHY</name>
<reference evidence="2 3" key="1">
    <citation type="submission" date="2019-01" db="EMBL/GenBank/DDBJ databases">
        <title>Sequencing of cultivated peanut Arachis hypogaea provides insights into genome evolution and oil improvement.</title>
        <authorList>
            <person name="Chen X."/>
        </authorList>
    </citation>
    <scope>NUCLEOTIDE SEQUENCE [LARGE SCALE GENOMIC DNA]</scope>
    <source>
        <strain evidence="3">cv. Fuhuasheng</strain>
        <tissue evidence="2">Leaves</tissue>
    </source>
</reference>
<dbReference type="EMBL" id="SDMP01000002">
    <property type="protein sequence ID" value="RYR74486.1"/>
    <property type="molecule type" value="Genomic_DNA"/>
</dbReference>